<dbReference type="EMBL" id="JANAVB010024994">
    <property type="protein sequence ID" value="KAJ6821704.1"/>
    <property type="molecule type" value="Genomic_DNA"/>
</dbReference>
<sequence length="79" mass="8502">MFFSSQIQFQSQSTRHPSSSSTNPLLAIYPSSFLVDFSNRRSPILIFSTKPTSTGEVDGSNSWPLPPSDGLVAVAPPTS</sequence>
<protein>
    <submittedName>
        <fullName evidence="2">26S proteasome non-ATPase regulatory subunit 1-like protein A-like</fullName>
    </submittedName>
</protein>
<name>A0AAX6FZ51_IRIPA</name>
<accession>A0AAX6FZ51</accession>
<dbReference type="GO" id="GO:0000502">
    <property type="term" value="C:proteasome complex"/>
    <property type="evidence" value="ECO:0007669"/>
    <property type="project" value="UniProtKB-KW"/>
</dbReference>
<gene>
    <name evidence="2" type="ORF">M6B38_390720</name>
</gene>
<reference evidence="2" key="2">
    <citation type="submission" date="2023-04" db="EMBL/GenBank/DDBJ databases">
        <authorList>
            <person name="Bruccoleri R.E."/>
            <person name="Oakeley E.J."/>
            <person name="Faust A.-M."/>
            <person name="Dessus-Babus S."/>
            <person name="Altorfer M."/>
            <person name="Burckhardt D."/>
            <person name="Oertli M."/>
            <person name="Naumann U."/>
            <person name="Petersen F."/>
            <person name="Wong J."/>
        </authorList>
    </citation>
    <scope>NUCLEOTIDE SEQUENCE</scope>
    <source>
        <strain evidence="2">GSM-AAB239-AS_SAM_17_03QT</strain>
        <tissue evidence="2">Leaf</tissue>
    </source>
</reference>
<evidence type="ECO:0000313" key="3">
    <source>
        <dbReference type="Proteomes" id="UP001140949"/>
    </source>
</evidence>
<feature type="region of interest" description="Disordered" evidence="1">
    <location>
        <begin position="49"/>
        <end position="69"/>
    </location>
</feature>
<keyword evidence="3" id="KW-1185">Reference proteome</keyword>
<keyword evidence="2" id="KW-0647">Proteasome</keyword>
<evidence type="ECO:0000313" key="2">
    <source>
        <dbReference type="EMBL" id="KAJ6821704.1"/>
    </source>
</evidence>
<proteinExistence type="predicted"/>
<dbReference type="Proteomes" id="UP001140949">
    <property type="component" value="Unassembled WGS sequence"/>
</dbReference>
<evidence type="ECO:0000256" key="1">
    <source>
        <dbReference type="SAM" id="MobiDB-lite"/>
    </source>
</evidence>
<dbReference type="AlphaFoldDB" id="A0AAX6FZ51"/>
<reference evidence="2" key="1">
    <citation type="journal article" date="2023" name="GigaByte">
        <title>Genome assembly of the bearded iris, Iris pallida Lam.</title>
        <authorList>
            <person name="Bruccoleri R.E."/>
            <person name="Oakeley E.J."/>
            <person name="Faust A.M.E."/>
            <person name="Altorfer M."/>
            <person name="Dessus-Babus S."/>
            <person name="Burckhardt D."/>
            <person name="Oertli M."/>
            <person name="Naumann U."/>
            <person name="Petersen F."/>
            <person name="Wong J."/>
        </authorList>
    </citation>
    <scope>NUCLEOTIDE SEQUENCE</scope>
    <source>
        <strain evidence="2">GSM-AAB239-AS_SAM_17_03QT</strain>
    </source>
</reference>
<feature type="compositionally biased region" description="Polar residues" evidence="1">
    <location>
        <begin position="49"/>
        <end position="63"/>
    </location>
</feature>
<comment type="caution">
    <text evidence="2">The sequence shown here is derived from an EMBL/GenBank/DDBJ whole genome shotgun (WGS) entry which is preliminary data.</text>
</comment>
<organism evidence="2 3">
    <name type="scientific">Iris pallida</name>
    <name type="common">Sweet iris</name>
    <dbReference type="NCBI Taxonomy" id="29817"/>
    <lineage>
        <taxon>Eukaryota</taxon>
        <taxon>Viridiplantae</taxon>
        <taxon>Streptophyta</taxon>
        <taxon>Embryophyta</taxon>
        <taxon>Tracheophyta</taxon>
        <taxon>Spermatophyta</taxon>
        <taxon>Magnoliopsida</taxon>
        <taxon>Liliopsida</taxon>
        <taxon>Asparagales</taxon>
        <taxon>Iridaceae</taxon>
        <taxon>Iridoideae</taxon>
        <taxon>Irideae</taxon>
        <taxon>Iris</taxon>
    </lineage>
</organism>
<feature type="region of interest" description="Disordered" evidence="1">
    <location>
        <begin position="1"/>
        <end position="22"/>
    </location>
</feature>